<dbReference type="SUPFAM" id="SSF51905">
    <property type="entry name" value="FAD/NAD(P)-binding domain"/>
    <property type="match status" value="1"/>
</dbReference>
<dbReference type="OrthoDB" id="833207at2"/>
<keyword evidence="6" id="KW-1185">Reference proteome</keyword>
<dbReference type="InParanoid" id="A0A7L4YJ97"/>
<dbReference type="AlphaFoldDB" id="A0A7L4YJ97"/>
<dbReference type="KEGG" id="eke:EK0264_01870"/>
<comment type="function">
    <text evidence="1">Probable oxidoreductase that may play a role as regulator of mitochondrial function.</text>
</comment>
<sequence>MSSGTEHRDVVVVGSGHNALVAACYLARAGRRVEVLEAGDVIGGAVSTVERFPGVWADRGSSAHIMIRLTGIVEELALHECGLLYQDLDPWALAPVTGRDGQPTAIEFWRSLEATAESIERSCGPADAAAYRRFVSVWRPRNEAVFDLFSLAPTPAALLRTMGRLARLSGLGTPRMVREMLGTADAVLDAHFESEQLKTALAWLAAQSGPPSHNAGTADLLGWFSMLHSVSPGHPIGGSGMLTQALAERLRRLGGQVSTGDAVTAIDARSAEGVLVRTVSGRSLRADRAISGTHVWTTADLLADAHPRAARRLRRRPKAGNGLGMVLRVASTEPPRYVGDTAGNAHRAMTLLCDSREELRRGYADFLAGRRPRHPAVLAMTPSVDDDTLAPDGVHTTTLWTQWHPRELDGETWDDVADDEASKILDEVERWAPGFRESIIDVHVQSPADLERELGLRGANVMHLEMSLDQMFSLRPTVLDAYYRVRGVLGTYLTGASTHPGGGVFGASGRSAARAVLADQRGSLRGRIHQAARGKDSLRHR</sequence>
<reference evidence="5 6" key="1">
    <citation type="journal article" date="2018" name="Int. J. Syst. Evol. Microbiol.">
        <title>Epidermidibacterium keratini gen. nov., sp. nov., a member of the family Sporichthyaceae, isolated from keratin epidermis.</title>
        <authorList>
            <person name="Lee D.G."/>
            <person name="Trujillo M.E."/>
            <person name="Kang S."/>
            <person name="Nam J.J."/>
            <person name="Kim Y.J."/>
        </authorList>
    </citation>
    <scope>NUCLEOTIDE SEQUENCE [LARGE SCALE GENOMIC DNA]</scope>
    <source>
        <strain evidence="5 6">EPI-7</strain>
    </source>
</reference>
<dbReference type="FunCoup" id="A0A7L4YJ97">
    <property type="interactions" value="31"/>
</dbReference>
<dbReference type="InterPro" id="IPR002937">
    <property type="entry name" value="Amino_oxidase"/>
</dbReference>
<dbReference type="EMBL" id="CP047156">
    <property type="protein sequence ID" value="QHB99157.1"/>
    <property type="molecule type" value="Genomic_DNA"/>
</dbReference>
<protein>
    <recommendedName>
        <fullName evidence="3">Pyridine nucleotide-disulfide oxidoreductase domain-containing protein 2</fullName>
    </recommendedName>
</protein>
<dbReference type="GO" id="GO:0016491">
    <property type="term" value="F:oxidoreductase activity"/>
    <property type="evidence" value="ECO:0007669"/>
    <property type="project" value="InterPro"/>
</dbReference>
<evidence type="ECO:0000313" key="5">
    <source>
        <dbReference type="EMBL" id="QHB99157.1"/>
    </source>
</evidence>
<evidence type="ECO:0000256" key="1">
    <source>
        <dbReference type="ARBA" id="ARBA00037217"/>
    </source>
</evidence>
<dbReference type="PANTHER" id="PTHR10668">
    <property type="entry name" value="PHYTOENE DEHYDROGENASE"/>
    <property type="match status" value="1"/>
</dbReference>
<comment type="subunit">
    <text evidence="2">Interacts with COX5B; this interaction may contribute to localize PYROXD2 to the inner face of the inner mitochondrial membrane.</text>
</comment>
<dbReference type="Pfam" id="PF01593">
    <property type="entry name" value="Amino_oxidase"/>
    <property type="match status" value="1"/>
</dbReference>
<feature type="domain" description="Amine oxidase" evidence="4">
    <location>
        <begin position="20"/>
        <end position="323"/>
    </location>
</feature>
<name>A0A7L4YJ97_9ACTN</name>
<evidence type="ECO:0000259" key="4">
    <source>
        <dbReference type="Pfam" id="PF01593"/>
    </source>
</evidence>
<dbReference type="PANTHER" id="PTHR10668:SF103">
    <property type="entry name" value="PYRIDINE NUCLEOTIDE-DISULFIDE OXIDOREDUCTASE DOMAIN-CONTAINING PROTEIN 2"/>
    <property type="match status" value="1"/>
</dbReference>
<dbReference type="Gene3D" id="3.50.50.60">
    <property type="entry name" value="FAD/NAD(P)-binding domain"/>
    <property type="match status" value="2"/>
</dbReference>
<dbReference type="Proteomes" id="UP000463857">
    <property type="component" value="Chromosome"/>
</dbReference>
<dbReference type="InterPro" id="IPR036188">
    <property type="entry name" value="FAD/NAD-bd_sf"/>
</dbReference>
<gene>
    <name evidence="5" type="ORF">EK0264_01870</name>
</gene>
<dbReference type="GO" id="GO:0005829">
    <property type="term" value="C:cytosol"/>
    <property type="evidence" value="ECO:0007669"/>
    <property type="project" value="TreeGrafter"/>
</dbReference>
<evidence type="ECO:0000313" key="6">
    <source>
        <dbReference type="Proteomes" id="UP000463857"/>
    </source>
</evidence>
<evidence type="ECO:0000256" key="3">
    <source>
        <dbReference type="ARBA" id="ARBA00040298"/>
    </source>
</evidence>
<organism evidence="5 6">
    <name type="scientific">Epidermidibacterium keratini</name>
    <dbReference type="NCBI Taxonomy" id="1891644"/>
    <lineage>
        <taxon>Bacteria</taxon>
        <taxon>Bacillati</taxon>
        <taxon>Actinomycetota</taxon>
        <taxon>Actinomycetes</taxon>
        <taxon>Sporichthyales</taxon>
        <taxon>Sporichthyaceae</taxon>
        <taxon>Epidermidibacterium</taxon>
    </lineage>
</organism>
<evidence type="ECO:0000256" key="2">
    <source>
        <dbReference type="ARBA" id="ARBA00038825"/>
    </source>
</evidence>
<proteinExistence type="predicted"/>
<dbReference type="Gene3D" id="3.90.660.50">
    <property type="match status" value="1"/>
</dbReference>
<accession>A0A7L4YJ97</accession>
<dbReference type="RefSeq" id="WP_159542358.1">
    <property type="nucleotide sequence ID" value="NZ_CP047156.1"/>
</dbReference>